<sequence>MTGALDGIRVLDFTQMMNGPMGTMLLADFGADVIKVEPPQGDTFRKTGETFLGDDAAYFLTMNRNKRSVVLDLGTEAGKRAARELAKHVDIVAVNFRPGIAEKLGITYEELSAENPGLIYCQTTAFGTEGDDSTRPGMDPVIQALSGLMQLTGDEKTGPLKTGMPYCDLITPLLSTIGVMAALNARQKTGKGQRIDLSMMDATIYSMIPRDSYYFSTGDTPARMGNAHWQIVPYNTYETSDKRHVMIIAHTDKFWRALAGAVGADDLLADERLATKEGRLAHREIVDAGLARAFAKKPMAHWNKVLLEAGTMFAPVATFDEVFADPRIQRDLVVELDHPRAGRFKLLANPLKLSGTPLRKVSRPPVLGEHTEEVLAEFGIVLDREGRTGRLEEA</sequence>
<proteinExistence type="predicted"/>
<accession>A0AAQ0HH78</accession>
<evidence type="ECO:0000313" key="3">
    <source>
        <dbReference type="Proteomes" id="UP000256794"/>
    </source>
</evidence>
<organism evidence="2 3">
    <name type="scientific">Paracoccus versutus</name>
    <name type="common">Thiobacillus versutus</name>
    <dbReference type="NCBI Taxonomy" id="34007"/>
    <lineage>
        <taxon>Bacteria</taxon>
        <taxon>Pseudomonadati</taxon>
        <taxon>Pseudomonadota</taxon>
        <taxon>Alphaproteobacteria</taxon>
        <taxon>Rhodobacterales</taxon>
        <taxon>Paracoccaceae</taxon>
        <taxon>Paracoccus</taxon>
    </lineage>
</organism>
<dbReference type="InterPro" id="IPR023606">
    <property type="entry name" value="CoA-Trfase_III_dom_1_sf"/>
</dbReference>
<protein>
    <submittedName>
        <fullName evidence="2">Crotonobetainyl-CoA:carnitine CoA-transferase CaiB-like acyl-CoA transferase</fullName>
    </submittedName>
</protein>
<dbReference type="AlphaFoldDB" id="A0AAQ0HH78"/>
<dbReference type="InterPro" id="IPR044855">
    <property type="entry name" value="CoA-Trfase_III_dom3_sf"/>
</dbReference>
<dbReference type="Proteomes" id="UP000256794">
    <property type="component" value="Unassembled WGS sequence"/>
</dbReference>
<name>A0AAQ0HH78_PARVE</name>
<comment type="caution">
    <text evidence="2">The sequence shown here is derived from an EMBL/GenBank/DDBJ whole genome shotgun (WGS) entry which is preliminary data.</text>
</comment>
<dbReference type="PANTHER" id="PTHR48207">
    <property type="entry name" value="SUCCINATE--HYDROXYMETHYLGLUTARATE COA-TRANSFERASE"/>
    <property type="match status" value="1"/>
</dbReference>
<keyword evidence="3" id="KW-1185">Reference proteome</keyword>
<dbReference type="Gene3D" id="3.30.1540.10">
    <property type="entry name" value="formyl-coa transferase, domain 3"/>
    <property type="match status" value="1"/>
</dbReference>
<evidence type="ECO:0000313" key="2">
    <source>
        <dbReference type="EMBL" id="REG46441.1"/>
    </source>
</evidence>
<dbReference type="GO" id="GO:0008410">
    <property type="term" value="F:CoA-transferase activity"/>
    <property type="evidence" value="ECO:0007669"/>
    <property type="project" value="TreeGrafter"/>
</dbReference>
<dbReference type="InterPro" id="IPR003673">
    <property type="entry name" value="CoA-Trfase_fam_III"/>
</dbReference>
<evidence type="ECO:0000256" key="1">
    <source>
        <dbReference type="ARBA" id="ARBA00022679"/>
    </source>
</evidence>
<dbReference type="SUPFAM" id="SSF89796">
    <property type="entry name" value="CoA-transferase family III (CaiB/BaiF)"/>
    <property type="match status" value="1"/>
</dbReference>
<reference evidence="2 3" key="1">
    <citation type="submission" date="2018-08" db="EMBL/GenBank/DDBJ databases">
        <title>Genomic Encyclopedia of Archaeal and Bacterial Type Strains, Phase II (KMG-II): from individual species to whole genera.</title>
        <authorList>
            <person name="Goeker M."/>
        </authorList>
    </citation>
    <scope>NUCLEOTIDE SEQUENCE [LARGE SCALE GENOMIC DNA]</scope>
    <source>
        <strain evidence="2 3">DSM 582</strain>
    </source>
</reference>
<dbReference type="EMBL" id="QUMX01000015">
    <property type="protein sequence ID" value="REG46441.1"/>
    <property type="molecule type" value="Genomic_DNA"/>
</dbReference>
<dbReference type="Pfam" id="PF02515">
    <property type="entry name" value="CoA_transf_3"/>
    <property type="match status" value="1"/>
</dbReference>
<gene>
    <name evidence="2" type="ORF">ATH84_101558</name>
</gene>
<keyword evidence="1" id="KW-0808">Transferase</keyword>
<dbReference type="Gene3D" id="3.40.50.10540">
    <property type="entry name" value="Crotonobetainyl-coa:carnitine coa-transferase, domain 1"/>
    <property type="match status" value="1"/>
</dbReference>
<dbReference type="PANTHER" id="PTHR48207:SF3">
    <property type="entry name" value="SUCCINATE--HYDROXYMETHYLGLUTARATE COA-TRANSFERASE"/>
    <property type="match status" value="1"/>
</dbReference>
<dbReference type="RefSeq" id="WP_036750965.1">
    <property type="nucleotide sequence ID" value="NZ_CP035284.1"/>
</dbReference>
<dbReference type="InterPro" id="IPR050483">
    <property type="entry name" value="CoA-transferase_III_domain"/>
</dbReference>